<dbReference type="InterPro" id="IPR003697">
    <property type="entry name" value="Maf-like"/>
</dbReference>
<dbReference type="RefSeq" id="WP_166918975.1">
    <property type="nucleotide sequence ID" value="NZ_JAASRN010000002.1"/>
</dbReference>
<keyword evidence="4" id="KW-0963">Cytoplasm</keyword>
<evidence type="ECO:0000256" key="2">
    <source>
        <dbReference type="ARBA" id="ARBA00022801"/>
    </source>
</evidence>
<evidence type="ECO:0000256" key="4">
    <source>
        <dbReference type="HAMAP-Rule" id="MF_00528"/>
    </source>
</evidence>
<comment type="subcellular location">
    <subcellularLocation>
        <location evidence="4">Cytoplasm</location>
    </subcellularLocation>
</comment>
<accession>A0A846MQG1</accession>
<feature type="site" description="Important for substrate specificity" evidence="4">
    <location>
        <position position="161"/>
    </location>
</feature>
<dbReference type="GO" id="GO:0005737">
    <property type="term" value="C:cytoplasm"/>
    <property type="evidence" value="ECO:0007669"/>
    <property type="project" value="UniProtKB-SubCell"/>
</dbReference>
<organism evidence="5 6">
    <name type="scientific">Thermonema lapsum</name>
    <dbReference type="NCBI Taxonomy" id="28195"/>
    <lineage>
        <taxon>Bacteria</taxon>
        <taxon>Pseudomonadati</taxon>
        <taxon>Bacteroidota</taxon>
        <taxon>Cytophagia</taxon>
        <taxon>Cytophagales</taxon>
        <taxon>Thermonemataceae</taxon>
        <taxon>Thermonema</taxon>
    </lineage>
</organism>
<keyword evidence="6" id="KW-1185">Reference proteome</keyword>
<dbReference type="PIRSF" id="PIRSF006305">
    <property type="entry name" value="Maf"/>
    <property type="match status" value="1"/>
</dbReference>
<dbReference type="InterPro" id="IPR029001">
    <property type="entry name" value="ITPase-like_fam"/>
</dbReference>
<gene>
    <name evidence="5" type="ORF">FHS56_001212</name>
</gene>
<dbReference type="Pfam" id="PF02545">
    <property type="entry name" value="Maf"/>
    <property type="match status" value="1"/>
</dbReference>
<keyword evidence="3 4" id="KW-0546">Nucleotide metabolism</keyword>
<comment type="function">
    <text evidence="4">Nucleoside triphosphate pyrophosphatase that hydrolyzes dTTP and UTP. May have a dual role in cell division arrest and in preventing the incorporation of modified nucleotides into cellular nucleic acids.</text>
</comment>
<comment type="cofactor">
    <cofactor evidence="1 4">
        <name>a divalent metal cation</name>
        <dbReference type="ChEBI" id="CHEBI:60240"/>
    </cofactor>
</comment>
<protein>
    <recommendedName>
        <fullName evidence="4">dTTP/UTP pyrophosphatase</fullName>
        <shortName evidence="4">dTTPase/UTPase</shortName>
        <ecNumber evidence="4">3.6.1.9</ecNumber>
    </recommendedName>
    <alternativeName>
        <fullName evidence="4">Nucleoside triphosphate pyrophosphatase</fullName>
    </alternativeName>
    <alternativeName>
        <fullName evidence="4">Nucleotide pyrophosphatase</fullName>
        <shortName evidence="4">Nucleotide PPase</shortName>
    </alternativeName>
</protein>
<comment type="caution">
    <text evidence="5">The sequence shown here is derived from an EMBL/GenBank/DDBJ whole genome shotgun (WGS) entry which is preliminary data.</text>
</comment>
<evidence type="ECO:0000256" key="3">
    <source>
        <dbReference type="ARBA" id="ARBA00023080"/>
    </source>
</evidence>
<dbReference type="EMBL" id="JAASRN010000002">
    <property type="protein sequence ID" value="NIK73699.1"/>
    <property type="molecule type" value="Genomic_DNA"/>
</dbReference>
<dbReference type="CDD" id="cd00555">
    <property type="entry name" value="Maf"/>
    <property type="match status" value="1"/>
</dbReference>
<comment type="catalytic activity">
    <reaction evidence="4">
        <text>dTTP + H2O = dTMP + diphosphate + H(+)</text>
        <dbReference type="Rhea" id="RHEA:28534"/>
        <dbReference type="ChEBI" id="CHEBI:15377"/>
        <dbReference type="ChEBI" id="CHEBI:15378"/>
        <dbReference type="ChEBI" id="CHEBI:33019"/>
        <dbReference type="ChEBI" id="CHEBI:37568"/>
        <dbReference type="ChEBI" id="CHEBI:63528"/>
        <dbReference type="EC" id="3.6.1.9"/>
    </reaction>
</comment>
<dbReference type="HAMAP" id="MF_00528">
    <property type="entry name" value="Maf"/>
    <property type="match status" value="1"/>
</dbReference>
<feature type="active site" description="Proton acceptor" evidence="4">
    <location>
        <position position="78"/>
    </location>
</feature>
<comment type="catalytic activity">
    <reaction evidence="4">
        <text>UTP + H2O = UMP + diphosphate + H(+)</text>
        <dbReference type="Rhea" id="RHEA:29395"/>
        <dbReference type="ChEBI" id="CHEBI:15377"/>
        <dbReference type="ChEBI" id="CHEBI:15378"/>
        <dbReference type="ChEBI" id="CHEBI:33019"/>
        <dbReference type="ChEBI" id="CHEBI:46398"/>
        <dbReference type="ChEBI" id="CHEBI:57865"/>
        <dbReference type="EC" id="3.6.1.9"/>
    </reaction>
</comment>
<dbReference type="PANTHER" id="PTHR43213">
    <property type="entry name" value="BIFUNCTIONAL DTTP/UTP PYROPHOSPHATASE/METHYLTRANSFERASE PROTEIN-RELATED"/>
    <property type="match status" value="1"/>
</dbReference>
<sequence>MIQKQLLERYPRIVLASASPRRRQLMQALDIPFIVDVRHSEEFVPEGMEPSKVAAYLARQKAAAFVPIPADTLVIAADTVVIHRGEVLGKPADVIEAARMLRRLSGQQHEVITAVCLATAQGSRIVQDSTQVYFREMEDNEIAYYIAQYKPYDKAGSYGAQDWLGMAFIERIEGSYFNVMGLPTHKLYAALKSML</sequence>
<evidence type="ECO:0000256" key="1">
    <source>
        <dbReference type="ARBA" id="ARBA00001968"/>
    </source>
</evidence>
<keyword evidence="2 4" id="KW-0378">Hydrolase</keyword>
<dbReference type="GO" id="GO:0047429">
    <property type="term" value="F:nucleoside triphosphate diphosphatase activity"/>
    <property type="evidence" value="ECO:0007669"/>
    <property type="project" value="UniProtKB-EC"/>
</dbReference>
<evidence type="ECO:0000313" key="6">
    <source>
        <dbReference type="Proteomes" id="UP000537126"/>
    </source>
</evidence>
<name>A0A846MQG1_9BACT</name>
<dbReference type="Gene3D" id="3.90.950.10">
    <property type="match status" value="1"/>
</dbReference>
<dbReference type="EC" id="3.6.1.9" evidence="4"/>
<dbReference type="PANTHER" id="PTHR43213:SF5">
    <property type="entry name" value="BIFUNCTIONAL DTTP_UTP PYROPHOSPHATASE_METHYLTRANSFERASE PROTEIN-RELATED"/>
    <property type="match status" value="1"/>
</dbReference>
<evidence type="ECO:0000313" key="5">
    <source>
        <dbReference type="EMBL" id="NIK73699.1"/>
    </source>
</evidence>
<dbReference type="GO" id="GO:0009117">
    <property type="term" value="P:nucleotide metabolic process"/>
    <property type="evidence" value="ECO:0007669"/>
    <property type="project" value="UniProtKB-KW"/>
</dbReference>
<dbReference type="SUPFAM" id="SSF52972">
    <property type="entry name" value="ITPase-like"/>
    <property type="match status" value="1"/>
</dbReference>
<comment type="caution">
    <text evidence="4">Lacks conserved residue(s) required for the propagation of feature annotation.</text>
</comment>
<dbReference type="NCBIfam" id="TIGR00172">
    <property type="entry name" value="maf"/>
    <property type="match status" value="1"/>
</dbReference>
<feature type="site" description="Important for substrate specificity" evidence="4">
    <location>
        <position position="21"/>
    </location>
</feature>
<dbReference type="Proteomes" id="UP000537126">
    <property type="component" value="Unassembled WGS sequence"/>
</dbReference>
<reference evidence="5 6" key="1">
    <citation type="submission" date="2020-03" db="EMBL/GenBank/DDBJ databases">
        <title>Genomic Encyclopedia of Type Strains, Phase IV (KMG-IV): sequencing the most valuable type-strain genomes for metagenomic binning, comparative biology and taxonomic classification.</title>
        <authorList>
            <person name="Goeker M."/>
        </authorList>
    </citation>
    <scope>NUCLEOTIDE SEQUENCE [LARGE SCALE GENOMIC DNA]</scope>
    <source>
        <strain evidence="5 6">DSM 5718</strain>
    </source>
</reference>
<proteinExistence type="inferred from homology"/>
<feature type="site" description="Important for substrate specificity" evidence="4">
    <location>
        <position position="79"/>
    </location>
</feature>
<dbReference type="AlphaFoldDB" id="A0A846MQG1"/>
<comment type="similarity">
    <text evidence="4">Belongs to the Maf family. YhdE subfamily.</text>
</comment>